<dbReference type="FunFam" id="1.10.10.60:FF:000132">
    <property type="entry name" value="AraC family transcriptional regulator"/>
    <property type="match status" value="1"/>
</dbReference>
<dbReference type="Gene3D" id="1.10.10.60">
    <property type="entry name" value="Homeodomain-like"/>
    <property type="match status" value="1"/>
</dbReference>
<dbReference type="Proteomes" id="UP000547058">
    <property type="component" value="Unassembled WGS sequence"/>
</dbReference>
<dbReference type="PANTHER" id="PTHR11019:SF159">
    <property type="entry name" value="TRANSCRIPTIONAL REGULATOR-RELATED"/>
    <property type="match status" value="1"/>
</dbReference>
<feature type="region of interest" description="Disordered" evidence="6">
    <location>
        <begin position="288"/>
        <end position="309"/>
    </location>
</feature>
<dbReference type="EMBL" id="JACGXS010000005">
    <property type="protein sequence ID" value="MBA8682374.1"/>
    <property type="molecule type" value="Genomic_DNA"/>
</dbReference>
<dbReference type="InterPro" id="IPR003313">
    <property type="entry name" value="AraC-bd"/>
</dbReference>
<dbReference type="InterPro" id="IPR018062">
    <property type="entry name" value="HTH_AraC-typ_CS"/>
</dbReference>
<comment type="caution">
    <text evidence="8">The sequence shown here is derived from an EMBL/GenBank/DDBJ whole genome shotgun (WGS) entry which is preliminary data.</text>
</comment>
<dbReference type="Pfam" id="PF12833">
    <property type="entry name" value="HTH_18"/>
    <property type="match status" value="1"/>
</dbReference>
<dbReference type="InterPro" id="IPR011051">
    <property type="entry name" value="RmlC_Cupin_sf"/>
</dbReference>
<name>A0A7W3FMN0_9GAMM</name>
<keyword evidence="1" id="KW-0678">Repressor</keyword>
<evidence type="ECO:0000259" key="7">
    <source>
        <dbReference type="PROSITE" id="PS01124"/>
    </source>
</evidence>
<evidence type="ECO:0000256" key="5">
    <source>
        <dbReference type="ARBA" id="ARBA00023163"/>
    </source>
</evidence>
<dbReference type="GO" id="GO:0043565">
    <property type="term" value="F:sequence-specific DNA binding"/>
    <property type="evidence" value="ECO:0007669"/>
    <property type="project" value="InterPro"/>
</dbReference>
<evidence type="ECO:0000313" key="8">
    <source>
        <dbReference type="EMBL" id="MBA8682374.1"/>
    </source>
</evidence>
<dbReference type="AlphaFoldDB" id="A0A7W3FMN0"/>
<proteinExistence type="predicted"/>
<dbReference type="PANTHER" id="PTHR11019">
    <property type="entry name" value="HTH-TYPE TRANSCRIPTIONAL REGULATOR NIMR"/>
    <property type="match status" value="1"/>
</dbReference>
<organism evidence="8 9">
    <name type="scientific">Stenotrophomonas tumulicola</name>
    <dbReference type="NCBI Taxonomy" id="1685415"/>
    <lineage>
        <taxon>Bacteria</taxon>
        <taxon>Pseudomonadati</taxon>
        <taxon>Pseudomonadota</taxon>
        <taxon>Gammaproteobacteria</taxon>
        <taxon>Lysobacterales</taxon>
        <taxon>Lysobacteraceae</taxon>
        <taxon>Stenotrophomonas</taxon>
    </lineage>
</organism>
<dbReference type="SUPFAM" id="SSF51182">
    <property type="entry name" value="RmlC-like cupins"/>
    <property type="match status" value="1"/>
</dbReference>
<keyword evidence="9" id="KW-1185">Reference proteome</keyword>
<dbReference type="InterPro" id="IPR020449">
    <property type="entry name" value="Tscrpt_reg_AraC-type_HTH"/>
</dbReference>
<dbReference type="RefSeq" id="WP_182339519.1">
    <property type="nucleotide sequence ID" value="NZ_JACGXS010000005.1"/>
</dbReference>
<evidence type="ECO:0000256" key="2">
    <source>
        <dbReference type="ARBA" id="ARBA00023015"/>
    </source>
</evidence>
<dbReference type="SUPFAM" id="SSF46689">
    <property type="entry name" value="Homeodomain-like"/>
    <property type="match status" value="1"/>
</dbReference>
<evidence type="ECO:0000256" key="1">
    <source>
        <dbReference type="ARBA" id="ARBA00022491"/>
    </source>
</evidence>
<protein>
    <submittedName>
        <fullName evidence="8">Helix-turn-helix transcriptional regulator</fullName>
    </submittedName>
</protein>
<sequence>MDDIFKPSPILRPALLPPESVRQGADPEAARPLLKQRALEWLEREDGLPAIGFRIDSPIGLAHEVDWHMHRRAQLICVESGLLTTRTRHGRWSLAPGSAGWMPPAEPHTVTIDGPLRGWGMVLVPSACAGLPTEPCVLGISTLLQAVTLRICDWMPTDTASDRQQHLVEVLLDEIRAAPRQRMHLPMPRDRRLLKIASQLLADPADDRSLAQWAQFAGLSTRSLTRHFREETTLSFAHWRQQARLAEALRQLSEGHAVADIAHGLGFSSSSAFVTVFRRHFGVPPGRYLARSGQGLDPPRGLASPPASG</sequence>
<dbReference type="InterPro" id="IPR018060">
    <property type="entry name" value="HTH_AraC"/>
</dbReference>
<keyword evidence="4" id="KW-0010">Activator</keyword>
<evidence type="ECO:0000256" key="4">
    <source>
        <dbReference type="ARBA" id="ARBA00023159"/>
    </source>
</evidence>
<accession>A0A7W3FMN0</accession>
<dbReference type="CDD" id="cd06124">
    <property type="entry name" value="cupin_NimR-like_N"/>
    <property type="match status" value="1"/>
</dbReference>
<keyword evidence="2" id="KW-0805">Transcription regulation</keyword>
<evidence type="ECO:0000256" key="6">
    <source>
        <dbReference type="SAM" id="MobiDB-lite"/>
    </source>
</evidence>
<dbReference type="GO" id="GO:0003700">
    <property type="term" value="F:DNA-binding transcription factor activity"/>
    <property type="evidence" value="ECO:0007669"/>
    <property type="project" value="InterPro"/>
</dbReference>
<dbReference type="PRINTS" id="PR00032">
    <property type="entry name" value="HTHARAC"/>
</dbReference>
<gene>
    <name evidence="8" type="ORF">H4O11_11200</name>
</gene>
<evidence type="ECO:0000313" key="9">
    <source>
        <dbReference type="Proteomes" id="UP000547058"/>
    </source>
</evidence>
<dbReference type="SMART" id="SM00342">
    <property type="entry name" value="HTH_ARAC"/>
    <property type="match status" value="1"/>
</dbReference>
<dbReference type="PROSITE" id="PS01124">
    <property type="entry name" value="HTH_ARAC_FAMILY_2"/>
    <property type="match status" value="1"/>
</dbReference>
<keyword evidence="5" id="KW-0804">Transcription</keyword>
<dbReference type="InterPro" id="IPR009057">
    <property type="entry name" value="Homeodomain-like_sf"/>
</dbReference>
<reference evidence="8 9" key="1">
    <citation type="submission" date="2020-08" db="EMBL/GenBank/DDBJ databases">
        <title>Stenotrophomonas tumulicola JCM 30961.</title>
        <authorList>
            <person name="Deng Y."/>
        </authorList>
    </citation>
    <scope>NUCLEOTIDE SEQUENCE [LARGE SCALE GENOMIC DNA]</scope>
    <source>
        <strain evidence="8 9">JCM 30961</strain>
    </source>
</reference>
<keyword evidence="3" id="KW-0238">DNA-binding</keyword>
<dbReference type="PROSITE" id="PS00041">
    <property type="entry name" value="HTH_ARAC_FAMILY_1"/>
    <property type="match status" value="1"/>
</dbReference>
<evidence type="ECO:0000256" key="3">
    <source>
        <dbReference type="ARBA" id="ARBA00023125"/>
    </source>
</evidence>
<feature type="domain" description="HTH araC/xylS-type" evidence="7">
    <location>
        <begin position="191"/>
        <end position="291"/>
    </location>
</feature>
<dbReference type="Pfam" id="PF02311">
    <property type="entry name" value="AraC_binding"/>
    <property type="match status" value="1"/>
</dbReference>